<gene>
    <name evidence="7" type="ORF">FISHEDRAFT_45299</name>
</gene>
<dbReference type="Gene3D" id="6.10.140.2220">
    <property type="match status" value="1"/>
</dbReference>
<sequence>MKLITKFNALPRKPKNPSGRFANVWHFDLRYVYLEPGPAHVLYIVHPGSQFVHVERLPIDAAKGPSNGLEFFPEVAEQAAPPVAKALIYAFVHNLGQDATMGENAPPAFAPWKLMTDDRALAVAVGQELRKLGVRAEELFRVGVTSAADLRMADTAFEGFFDTLKKAAGLAGIAAYVLDAPTSIGFANAPPEVPVPTNASEMDVVRDYVHRYMNARPPLGKFDKDKAAANIMHEWAIKQGHLDAHPLSDVRQAADAGDPAAAFDCGMRFLFGYRCSVDRCQARRYLMKVVVSNCASDELKSTAHSVLVQWYLDSSRCERQRYIFAACHHAEQALTFARKVTPAGVECAAPAVLMFLTGVYQRFAPQVPALILLYKLSQEALDGRLAEINDDQAKMETKRAKQPNRYRCANPGCPIMADHGRMLSKCAGKCDEDKKPYYCGKDCQRADWKTHKLFCRPGAPSSVADTDTAGGTAFGTTKQGTLQVPVHTPDGRHATISSSTMDAAYLRDFAAAIQNMGGGNGRNLTVDIRPLPGASEEHETTLEVN</sequence>
<evidence type="ECO:0000256" key="5">
    <source>
        <dbReference type="SAM" id="MobiDB-lite"/>
    </source>
</evidence>
<proteinExistence type="predicted"/>
<evidence type="ECO:0000256" key="1">
    <source>
        <dbReference type="ARBA" id="ARBA00022723"/>
    </source>
</evidence>
<dbReference type="EMBL" id="KN881933">
    <property type="protein sequence ID" value="KIY47472.1"/>
    <property type="molecule type" value="Genomic_DNA"/>
</dbReference>
<dbReference type="InterPro" id="IPR002893">
    <property type="entry name" value="Znf_MYND"/>
</dbReference>
<evidence type="ECO:0000313" key="8">
    <source>
        <dbReference type="Proteomes" id="UP000054144"/>
    </source>
</evidence>
<name>A0A0D7A8Z7_9AGAR</name>
<evidence type="ECO:0000256" key="3">
    <source>
        <dbReference type="ARBA" id="ARBA00022833"/>
    </source>
</evidence>
<feature type="domain" description="MYND-type" evidence="6">
    <location>
        <begin position="410"/>
        <end position="455"/>
    </location>
</feature>
<organism evidence="7 8">
    <name type="scientific">Fistulina hepatica ATCC 64428</name>
    <dbReference type="NCBI Taxonomy" id="1128425"/>
    <lineage>
        <taxon>Eukaryota</taxon>
        <taxon>Fungi</taxon>
        <taxon>Dikarya</taxon>
        <taxon>Basidiomycota</taxon>
        <taxon>Agaricomycotina</taxon>
        <taxon>Agaricomycetes</taxon>
        <taxon>Agaricomycetidae</taxon>
        <taxon>Agaricales</taxon>
        <taxon>Fistulinaceae</taxon>
        <taxon>Fistulina</taxon>
    </lineage>
</organism>
<dbReference type="Proteomes" id="UP000054144">
    <property type="component" value="Unassembled WGS sequence"/>
</dbReference>
<keyword evidence="1" id="KW-0479">Metal-binding</keyword>
<dbReference type="GO" id="GO:0008270">
    <property type="term" value="F:zinc ion binding"/>
    <property type="evidence" value="ECO:0007669"/>
    <property type="project" value="UniProtKB-KW"/>
</dbReference>
<dbReference type="OrthoDB" id="432970at2759"/>
<keyword evidence="8" id="KW-1185">Reference proteome</keyword>
<evidence type="ECO:0000256" key="2">
    <source>
        <dbReference type="ARBA" id="ARBA00022771"/>
    </source>
</evidence>
<keyword evidence="3" id="KW-0862">Zinc</keyword>
<dbReference type="SUPFAM" id="SSF144232">
    <property type="entry name" value="HIT/MYND zinc finger-like"/>
    <property type="match status" value="1"/>
</dbReference>
<feature type="region of interest" description="Disordered" evidence="5">
    <location>
        <begin position="464"/>
        <end position="491"/>
    </location>
</feature>
<feature type="compositionally biased region" description="Low complexity" evidence="5">
    <location>
        <begin position="464"/>
        <end position="477"/>
    </location>
</feature>
<keyword evidence="2 4" id="KW-0863">Zinc-finger</keyword>
<evidence type="ECO:0000313" key="7">
    <source>
        <dbReference type="EMBL" id="KIY47472.1"/>
    </source>
</evidence>
<evidence type="ECO:0000256" key="4">
    <source>
        <dbReference type="PROSITE-ProRule" id="PRU00134"/>
    </source>
</evidence>
<dbReference type="PROSITE" id="PS50865">
    <property type="entry name" value="ZF_MYND_2"/>
    <property type="match status" value="1"/>
</dbReference>
<evidence type="ECO:0000259" key="6">
    <source>
        <dbReference type="PROSITE" id="PS50865"/>
    </source>
</evidence>
<protein>
    <recommendedName>
        <fullName evidence="6">MYND-type domain-containing protein</fullName>
    </recommendedName>
</protein>
<accession>A0A0D7A8Z7</accession>
<dbReference type="Pfam" id="PF01753">
    <property type="entry name" value="zf-MYND"/>
    <property type="match status" value="1"/>
</dbReference>
<dbReference type="AlphaFoldDB" id="A0A0D7A8Z7"/>
<reference evidence="7 8" key="1">
    <citation type="journal article" date="2015" name="Fungal Genet. Biol.">
        <title>Evolution of novel wood decay mechanisms in Agaricales revealed by the genome sequences of Fistulina hepatica and Cylindrobasidium torrendii.</title>
        <authorList>
            <person name="Floudas D."/>
            <person name="Held B.W."/>
            <person name="Riley R."/>
            <person name="Nagy L.G."/>
            <person name="Koehler G."/>
            <person name="Ransdell A.S."/>
            <person name="Younus H."/>
            <person name="Chow J."/>
            <person name="Chiniquy J."/>
            <person name="Lipzen A."/>
            <person name="Tritt A."/>
            <person name="Sun H."/>
            <person name="Haridas S."/>
            <person name="LaButti K."/>
            <person name="Ohm R.A."/>
            <person name="Kues U."/>
            <person name="Blanchette R.A."/>
            <person name="Grigoriev I.V."/>
            <person name="Minto R.E."/>
            <person name="Hibbett D.S."/>
        </authorList>
    </citation>
    <scope>NUCLEOTIDE SEQUENCE [LARGE SCALE GENOMIC DNA]</scope>
    <source>
        <strain evidence="7 8">ATCC 64428</strain>
    </source>
</reference>